<accession>A0A3G5AFZ7</accession>
<name>A0A3G5AFZ7_9VIRU</name>
<sequence length="215" mass="23973">MLDDLNKICKFIPTQYINMKNQLKTTVIFLIFCLATVDAVVKEFTETNDRGVSSYWSTCDQCTCKYFDVYAYEYSTSNSQTGDSSFHYFYSSYVSYDSCNWTWTGGSVYLNTPVAGLSISNSARNAKLNISGLTDSSGNSISINLNWNDVGIKSNCNCRYDNYLGPFTYKQVSNSKYTQTGVTGSMTVNGVAYAADGSYGYIYDYGTKSISIEHP</sequence>
<gene>
    <name evidence="1" type="ORF">Satyrvirus21_8</name>
</gene>
<organism evidence="1">
    <name type="scientific">Satyrvirus sp</name>
    <dbReference type="NCBI Taxonomy" id="2487771"/>
    <lineage>
        <taxon>Viruses</taxon>
        <taxon>Varidnaviria</taxon>
        <taxon>Bamfordvirae</taxon>
        <taxon>Nucleocytoviricota</taxon>
        <taxon>Megaviricetes</taxon>
        <taxon>Imitervirales</taxon>
        <taxon>Mimiviridae</taxon>
        <taxon>Megamimivirinae</taxon>
    </lineage>
</organism>
<proteinExistence type="predicted"/>
<dbReference type="EMBL" id="MK072457">
    <property type="protein sequence ID" value="AYV85524.1"/>
    <property type="molecule type" value="Genomic_DNA"/>
</dbReference>
<protein>
    <submittedName>
        <fullName evidence="1">Putative ORFan</fullName>
    </submittedName>
</protein>
<reference evidence="1" key="1">
    <citation type="submission" date="2018-10" db="EMBL/GenBank/DDBJ databases">
        <title>Hidden diversity of soil giant viruses.</title>
        <authorList>
            <person name="Schulz F."/>
            <person name="Alteio L."/>
            <person name="Goudeau D."/>
            <person name="Ryan E.M."/>
            <person name="Malmstrom R.R."/>
            <person name="Blanchard J."/>
            <person name="Woyke T."/>
        </authorList>
    </citation>
    <scope>NUCLEOTIDE SEQUENCE</scope>
    <source>
        <strain evidence="1">SAV1</strain>
    </source>
</reference>
<evidence type="ECO:0000313" key="1">
    <source>
        <dbReference type="EMBL" id="AYV85524.1"/>
    </source>
</evidence>